<accession>A0A5N1JAY9</accession>
<keyword evidence="6" id="KW-1185">Reference proteome</keyword>
<reference evidence="5 6" key="1">
    <citation type="submission" date="2019-09" db="EMBL/GenBank/DDBJ databases">
        <title>Genome sequence of Adhaeribacter sp. M2.</title>
        <authorList>
            <person name="Srinivasan S."/>
        </authorList>
    </citation>
    <scope>NUCLEOTIDE SEQUENCE [LARGE SCALE GENOMIC DNA]</scope>
    <source>
        <strain evidence="5 6">M2</strain>
    </source>
</reference>
<dbReference type="Pfam" id="PF17820">
    <property type="entry name" value="PDZ_6"/>
    <property type="match status" value="1"/>
</dbReference>
<keyword evidence="3" id="KW-0378">Hydrolase</keyword>
<dbReference type="InterPro" id="IPR009003">
    <property type="entry name" value="Peptidase_S1_PA"/>
</dbReference>
<dbReference type="Gene3D" id="2.40.10.120">
    <property type="match status" value="1"/>
</dbReference>
<dbReference type="GO" id="GO:0006508">
    <property type="term" value="P:proteolysis"/>
    <property type="evidence" value="ECO:0007669"/>
    <property type="project" value="UniProtKB-KW"/>
</dbReference>
<evidence type="ECO:0000259" key="4">
    <source>
        <dbReference type="PROSITE" id="PS50106"/>
    </source>
</evidence>
<dbReference type="RefSeq" id="WP_150902348.1">
    <property type="nucleotide sequence ID" value="NZ_VTWT01000001.1"/>
</dbReference>
<dbReference type="SUPFAM" id="SSF50494">
    <property type="entry name" value="Trypsin-like serine proteases"/>
    <property type="match status" value="1"/>
</dbReference>
<dbReference type="Gene3D" id="2.30.42.10">
    <property type="match status" value="2"/>
</dbReference>
<comment type="caution">
    <text evidence="5">The sequence shown here is derived from an EMBL/GenBank/DDBJ whole genome shotgun (WGS) entry which is preliminary data.</text>
</comment>
<evidence type="ECO:0000313" key="5">
    <source>
        <dbReference type="EMBL" id="KAA9346178.1"/>
    </source>
</evidence>
<dbReference type="PANTHER" id="PTHR22939">
    <property type="entry name" value="SERINE PROTEASE FAMILY S1C HTRA-RELATED"/>
    <property type="match status" value="1"/>
</dbReference>
<evidence type="ECO:0000256" key="2">
    <source>
        <dbReference type="ARBA" id="ARBA00022670"/>
    </source>
</evidence>
<keyword evidence="2" id="KW-0645">Protease</keyword>
<dbReference type="InterPro" id="IPR001940">
    <property type="entry name" value="Peptidase_S1C"/>
</dbReference>
<feature type="domain" description="PDZ" evidence="4">
    <location>
        <begin position="292"/>
        <end position="380"/>
    </location>
</feature>
<comment type="similarity">
    <text evidence="1">Belongs to the peptidase S1C family.</text>
</comment>
<dbReference type="SUPFAM" id="SSF50156">
    <property type="entry name" value="PDZ domain-like"/>
    <property type="match status" value="2"/>
</dbReference>
<name>A0A5N1JAY9_9BACT</name>
<dbReference type="PRINTS" id="PR00834">
    <property type="entry name" value="PROTEASES2C"/>
</dbReference>
<dbReference type="SMART" id="SM00228">
    <property type="entry name" value="PDZ"/>
    <property type="match status" value="2"/>
</dbReference>
<protein>
    <submittedName>
        <fullName evidence="5">PDZ domain-containing protein</fullName>
    </submittedName>
</protein>
<dbReference type="Pfam" id="PF13180">
    <property type="entry name" value="PDZ_2"/>
    <property type="match status" value="1"/>
</dbReference>
<sequence length="498" mass="52430">MKQAGLIFITALLTAMLAIAGYRYVDKRQYRFFTSGDGSPAGSGKTNQPSASVAFDFTKAASLSTPAVVHIKTMYEPTGSGAQNPYEFFYGIPQGQIPATGSGSGVLVSADGYIVTNNHVVEGANQVEVILPDKRYFKAKLIGRDSNTDLALLKINEKKLPFISLGNSDQVQVGEWVLAVGYPLSLNSTVTAGIVSAKGRSIGLLDRPSQDIFGDEEELESTGTAIESFIQTDAAINPGNSGGALVNADGRLIGINSAMASQSGTYVGYGFAIPVNLVRKIVSDFKKYGEVKRGYLGVSFPAPVVEEQLLREKGINPGNVKGVYITDVQPGSAAASAGLKSGDIIQSINGITIGSSAEFSERIARQRPGDKLKLGYLRNKKPATVTVTLKGESEADKKREMLAGIHAKLGATFAPIPDEIKQQFRLKAGLLITKVDAGGFCDLAGIPEGTVITSVNGRPISTIAQLDAALSASRSGVVRLEGIIPNGTSFVFTFPLGA</sequence>
<dbReference type="InterPro" id="IPR036034">
    <property type="entry name" value="PDZ_sf"/>
</dbReference>
<dbReference type="InterPro" id="IPR001478">
    <property type="entry name" value="PDZ"/>
</dbReference>
<dbReference type="Pfam" id="PF13365">
    <property type="entry name" value="Trypsin_2"/>
    <property type="match status" value="1"/>
</dbReference>
<dbReference type="PANTHER" id="PTHR22939:SF129">
    <property type="entry name" value="SERINE PROTEASE HTRA2, MITOCHONDRIAL"/>
    <property type="match status" value="1"/>
</dbReference>
<dbReference type="AlphaFoldDB" id="A0A5N1JAY9"/>
<dbReference type="InterPro" id="IPR041489">
    <property type="entry name" value="PDZ_6"/>
</dbReference>
<evidence type="ECO:0000256" key="1">
    <source>
        <dbReference type="ARBA" id="ARBA00010541"/>
    </source>
</evidence>
<evidence type="ECO:0000256" key="3">
    <source>
        <dbReference type="ARBA" id="ARBA00022801"/>
    </source>
</evidence>
<dbReference type="EMBL" id="VTWT01000001">
    <property type="protein sequence ID" value="KAA9346178.1"/>
    <property type="molecule type" value="Genomic_DNA"/>
</dbReference>
<proteinExistence type="inferred from homology"/>
<dbReference type="PROSITE" id="PS50106">
    <property type="entry name" value="PDZ"/>
    <property type="match status" value="2"/>
</dbReference>
<organism evidence="5 6">
    <name type="scientific">Adhaeribacter soli</name>
    <dbReference type="NCBI Taxonomy" id="2607655"/>
    <lineage>
        <taxon>Bacteria</taxon>
        <taxon>Pseudomonadati</taxon>
        <taxon>Bacteroidota</taxon>
        <taxon>Cytophagia</taxon>
        <taxon>Cytophagales</taxon>
        <taxon>Hymenobacteraceae</taxon>
        <taxon>Adhaeribacter</taxon>
    </lineage>
</organism>
<dbReference type="Proteomes" id="UP000326570">
    <property type="component" value="Unassembled WGS sequence"/>
</dbReference>
<feature type="domain" description="PDZ" evidence="4">
    <location>
        <begin position="386"/>
        <end position="468"/>
    </location>
</feature>
<dbReference type="GO" id="GO:0004252">
    <property type="term" value="F:serine-type endopeptidase activity"/>
    <property type="evidence" value="ECO:0007669"/>
    <property type="project" value="InterPro"/>
</dbReference>
<evidence type="ECO:0000313" key="6">
    <source>
        <dbReference type="Proteomes" id="UP000326570"/>
    </source>
</evidence>
<gene>
    <name evidence="5" type="ORF">F0P94_03600</name>
</gene>